<dbReference type="GO" id="GO:0006355">
    <property type="term" value="P:regulation of DNA-templated transcription"/>
    <property type="evidence" value="ECO:0007669"/>
    <property type="project" value="InterPro"/>
</dbReference>
<reference evidence="3" key="1">
    <citation type="submission" date="2017-11" db="EMBL/GenBank/DDBJ databases">
        <authorList>
            <person name="Kuznetsova I."/>
            <person name="Sazanova A."/>
            <person name="Chirak E."/>
            <person name="Safronova V."/>
            <person name="Willems A."/>
        </authorList>
    </citation>
    <scope>NUCLEOTIDE SEQUENCE [LARGE SCALE GENOMIC DNA]</scope>
    <source>
        <strain evidence="3">PEPV15</strain>
    </source>
</reference>
<dbReference type="AlphaFoldDB" id="A0A2P7AXC8"/>
<dbReference type="InterPro" id="IPR005158">
    <property type="entry name" value="BTAD"/>
</dbReference>
<dbReference type="InterPro" id="IPR016032">
    <property type="entry name" value="Sig_transdc_resp-reg_C-effctor"/>
</dbReference>
<dbReference type="Proteomes" id="UP000241158">
    <property type="component" value="Unassembled WGS sequence"/>
</dbReference>
<dbReference type="PANTHER" id="PTHR35807">
    <property type="entry name" value="TRANSCRIPTIONAL REGULATOR REDD-RELATED"/>
    <property type="match status" value="1"/>
</dbReference>
<dbReference type="GO" id="GO:0003677">
    <property type="term" value="F:DNA binding"/>
    <property type="evidence" value="ECO:0007669"/>
    <property type="project" value="InterPro"/>
</dbReference>
<proteinExistence type="predicted"/>
<dbReference type="SUPFAM" id="SSF48452">
    <property type="entry name" value="TPR-like"/>
    <property type="match status" value="1"/>
</dbReference>
<dbReference type="Gene3D" id="1.25.40.10">
    <property type="entry name" value="Tetratricopeptide repeat domain"/>
    <property type="match status" value="2"/>
</dbReference>
<organism evidence="2 3">
    <name type="scientific">Phyllobacterium endophyticum</name>
    <dbReference type="NCBI Taxonomy" id="1149773"/>
    <lineage>
        <taxon>Bacteria</taxon>
        <taxon>Pseudomonadati</taxon>
        <taxon>Pseudomonadota</taxon>
        <taxon>Alphaproteobacteria</taxon>
        <taxon>Hyphomicrobiales</taxon>
        <taxon>Phyllobacteriaceae</taxon>
        <taxon>Phyllobacterium</taxon>
    </lineage>
</organism>
<accession>A0A2P7AXC8</accession>
<evidence type="ECO:0000259" key="1">
    <source>
        <dbReference type="SMART" id="SM01043"/>
    </source>
</evidence>
<evidence type="ECO:0000313" key="3">
    <source>
        <dbReference type="Proteomes" id="UP000241158"/>
    </source>
</evidence>
<dbReference type="Gene3D" id="1.10.10.10">
    <property type="entry name" value="Winged helix-like DNA-binding domain superfamily/Winged helix DNA-binding domain"/>
    <property type="match status" value="1"/>
</dbReference>
<dbReference type="SUPFAM" id="SSF46894">
    <property type="entry name" value="C-terminal effector domain of the bipartite response regulators"/>
    <property type="match status" value="1"/>
</dbReference>
<dbReference type="InterPro" id="IPR036388">
    <property type="entry name" value="WH-like_DNA-bd_sf"/>
</dbReference>
<dbReference type="EMBL" id="PGGN01000002">
    <property type="protein sequence ID" value="PSH58861.1"/>
    <property type="molecule type" value="Genomic_DNA"/>
</dbReference>
<comment type="caution">
    <text evidence="2">The sequence shown here is derived from an EMBL/GenBank/DDBJ whole genome shotgun (WGS) entry which is preliminary data.</text>
</comment>
<protein>
    <submittedName>
        <fullName evidence="2">Transcriptional regulator</fullName>
    </submittedName>
</protein>
<dbReference type="InterPro" id="IPR011990">
    <property type="entry name" value="TPR-like_helical_dom_sf"/>
</dbReference>
<keyword evidence="3" id="KW-1185">Reference proteome</keyword>
<feature type="domain" description="Bacterial transcriptional activator" evidence="1">
    <location>
        <begin position="91"/>
        <end position="231"/>
    </location>
</feature>
<dbReference type="SMART" id="SM01043">
    <property type="entry name" value="BTAD"/>
    <property type="match status" value="1"/>
</dbReference>
<sequence>MLGPLSIVQNGSTLELPGSRKVRALLAYLALTPHAISRSRLCDLLWDVPNDPRGELRWCLSKLRALLDEPGRHRIETSGDAVRLELGNCSVDAIQIAAAAEAGIETLDVPQLRELSRLFAGDFLDGLEIDRSPHFNQWLIAQRRRFRSCHAAVLEHLASKLPAGSDEICSILNSWVELAPFDKRAHLALLTTLASRGQMADCEEHLATAAKLFHSEGLDFSSIRDAWPAIRNARRGTLVIPDHVQIPATPRVELVASESGPAAHASLAVMPFMLEANSEGERGGLADGLTHDIITRLARLKSFFVIARGSVFALAERNIGPEDAGRRLNVDYVASGTVRYQLHRILVRVELVEVRTARIVWAEVFDHKLDDTFLVLDEIGNRIVSSISSEIEMVERNRAILKTPNSLNAWEAYHRGLWHMYRFTRQENELAQHFFGVAVRLDPTFARAHAGLSFTHWQNAFQRWGDYEKESDRAYHAAGQSLLVDDNNPAAHWAMGRALWLRHRQDESLGELERAVELSPNFALGHYALSFVQSQSGDPTAAIGSSDHSRHLSPVDPLLFGMLGARAMAHVRLGQFDEAAEWALRAAARPNAHAIILSIAAHCLALAGRIDEANAFAASIRKTLPHYSVNDFLATFQFTPDTEAVFRQGAKRIGLA</sequence>
<dbReference type="InterPro" id="IPR051677">
    <property type="entry name" value="AfsR-DnrI-RedD_regulator"/>
</dbReference>
<gene>
    <name evidence="2" type="ORF">CU100_14060</name>
</gene>
<name>A0A2P7AXC8_9HYPH</name>
<evidence type="ECO:0000313" key="2">
    <source>
        <dbReference type="EMBL" id="PSH58861.1"/>
    </source>
</evidence>